<dbReference type="AlphaFoldDB" id="A0A2A6BLU1"/>
<proteinExistence type="predicted"/>
<accession>A0A2A6BLU1</accession>
<gene>
    <name evidence="1" type="primary">WBGene00274134</name>
</gene>
<protein>
    <submittedName>
        <fullName evidence="1">Uncharacterized protein</fullName>
    </submittedName>
</protein>
<evidence type="ECO:0000313" key="2">
    <source>
        <dbReference type="Proteomes" id="UP000005239"/>
    </source>
</evidence>
<dbReference type="EnsemblMetazoa" id="PPA35765.1">
    <property type="protein sequence ID" value="PPA35765.1"/>
    <property type="gene ID" value="WBGene00274134"/>
</dbReference>
<name>A0A2A6BLU1_PRIPA</name>
<accession>A0A8R1YQZ0</accession>
<reference evidence="1" key="2">
    <citation type="submission" date="2022-06" db="UniProtKB">
        <authorList>
            <consortium name="EnsemblMetazoa"/>
        </authorList>
    </citation>
    <scope>IDENTIFICATION</scope>
    <source>
        <strain evidence="1">PS312</strain>
    </source>
</reference>
<reference evidence="2" key="1">
    <citation type="journal article" date="2008" name="Nat. Genet.">
        <title>The Pristionchus pacificus genome provides a unique perspective on nematode lifestyle and parasitism.</title>
        <authorList>
            <person name="Dieterich C."/>
            <person name="Clifton S.W."/>
            <person name="Schuster L.N."/>
            <person name="Chinwalla A."/>
            <person name="Delehaunty K."/>
            <person name="Dinkelacker I."/>
            <person name="Fulton L."/>
            <person name="Fulton R."/>
            <person name="Godfrey J."/>
            <person name="Minx P."/>
            <person name="Mitreva M."/>
            <person name="Roeseler W."/>
            <person name="Tian H."/>
            <person name="Witte H."/>
            <person name="Yang S.P."/>
            <person name="Wilson R.K."/>
            <person name="Sommer R.J."/>
        </authorList>
    </citation>
    <scope>NUCLEOTIDE SEQUENCE [LARGE SCALE GENOMIC DNA]</scope>
    <source>
        <strain evidence="2">PS312</strain>
    </source>
</reference>
<dbReference type="Proteomes" id="UP000005239">
    <property type="component" value="Unassembled WGS sequence"/>
</dbReference>
<sequence>MVYPDRLIAMWRKQGQQFTSRRMRSFVRHICIVATCINDLSDEDLPYELEQLTWRRIDAHEYAIDRHSDEMIEYYYELGLRVEKIAMARVAYLNGEQPTFTHALEIPYDEEDAHPVCNAAKEHLVEESIKKVENTLTCPDCQKSGLDLRGFFIHIRDDHNTTARIAKIRLYCDCGISFDAQYEALTHSYKCLGNNFVAKKIDDSVPILKGKNVERNQELPKIMETAL</sequence>
<evidence type="ECO:0000313" key="1">
    <source>
        <dbReference type="EnsemblMetazoa" id="PPA35765.1"/>
    </source>
</evidence>
<organism evidence="1 2">
    <name type="scientific">Pristionchus pacificus</name>
    <name type="common">Parasitic nematode worm</name>
    <dbReference type="NCBI Taxonomy" id="54126"/>
    <lineage>
        <taxon>Eukaryota</taxon>
        <taxon>Metazoa</taxon>
        <taxon>Ecdysozoa</taxon>
        <taxon>Nematoda</taxon>
        <taxon>Chromadorea</taxon>
        <taxon>Rhabditida</taxon>
        <taxon>Rhabditina</taxon>
        <taxon>Diplogasteromorpha</taxon>
        <taxon>Diplogasteroidea</taxon>
        <taxon>Neodiplogasteridae</taxon>
        <taxon>Pristionchus</taxon>
    </lineage>
</organism>
<keyword evidence="2" id="KW-1185">Reference proteome</keyword>